<reference evidence="1 2" key="1">
    <citation type="journal article" date="2016" name="Genome Announc.">
        <title>Draft Genome Sequences of Five Rapidly Growing Mycobacterium Species, M. thermoresistibile, M. fortuitum subsp. acetamidolyticum, M. canariasense, M. brisbanense, and M. novocastrense.</title>
        <authorList>
            <person name="Katahira K."/>
            <person name="Ogura Y."/>
            <person name="Gotoh Y."/>
            <person name="Hayashi T."/>
        </authorList>
    </citation>
    <scope>NUCLEOTIDE SEQUENCE [LARGE SCALE GENOMIC DNA]</scope>
    <source>
        <strain evidence="1 2">JCM18114</strain>
    </source>
</reference>
<proteinExistence type="predicted"/>
<protein>
    <submittedName>
        <fullName evidence="1">Uncharacterized protein</fullName>
    </submittedName>
</protein>
<dbReference type="RefSeq" id="WP_263987679.1">
    <property type="nucleotide sequence ID" value="NZ_BCTA01000026.1"/>
</dbReference>
<name>A0ABQ0KG89_MYCNV</name>
<evidence type="ECO:0000313" key="2">
    <source>
        <dbReference type="Proteomes" id="UP000069773"/>
    </source>
</evidence>
<dbReference type="EMBL" id="BCTA01000026">
    <property type="protein sequence ID" value="GAT08567.1"/>
    <property type="molecule type" value="Genomic_DNA"/>
</dbReference>
<dbReference type="Proteomes" id="UP000069773">
    <property type="component" value="Unassembled WGS sequence"/>
</dbReference>
<organism evidence="1 2">
    <name type="scientific">Mycolicibacterium novocastrense</name>
    <name type="common">Mycobacterium novocastrense</name>
    <dbReference type="NCBI Taxonomy" id="59813"/>
    <lineage>
        <taxon>Bacteria</taxon>
        <taxon>Bacillati</taxon>
        <taxon>Actinomycetota</taxon>
        <taxon>Actinomycetes</taxon>
        <taxon>Mycobacteriales</taxon>
        <taxon>Mycobacteriaceae</taxon>
        <taxon>Mycolicibacterium</taxon>
    </lineage>
</organism>
<evidence type="ECO:0000313" key="1">
    <source>
        <dbReference type="EMBL" id="GAT08567.1"/>
    </source>
</evidence>
<comment type="caution">
    <text evidence="1">The sequence shown here is derived from an EMBL/GenBank/DDBJ whole genome shotgun (WGS) entry which is preliminary data.</text>
</comment>
<gene>
    <name evidence="1" type="ORF">RMCN_1700</name>
</gene>
<accession>A0ABQ0KG89</accession>
<sequence>MRRVLLIVTAIAAAATVAVWRSRHGIEVWHAAPDAPPANQGP</sequence>
<keyword evidence="2" id="KW-1185">Reference proteome</keyword>